<reference evidence="3 4" key="1">
    <citation type="submission" date="2019-06" db="EMBL/GenBank/DDBJ databases">
        <title>Genomics analysis of Aphanomyces spp. identifies a new class of oomycete effector associated with host adaptation.</title>
        <authorList>
            <person name="Gaulin E."/>
        </authorList>
    </citation>
    <scope>NUCLEOTIDE SEQUENCE [LARGE SCALE GENOMIC DNA]</scope>
    <source>
        <strain evidence="3 4">E</strain>
    </source>
</reference>
<dbReference type="VEuPathDB" id="FungiDB:H257_14669"/>
<feature type="region of interest" description="Disordered" evidence="1">
    <location>
        <begin position="250"/>
        <end position="277"/>
    </location>
</feature>
<evidence type="ECO:0000313" key="4">
    <source>
        <dbReference type="Proteomes" id="UP000469452"/>
    </source>
</evidence>
<dbReference type="InterPro" id="IPR029466">
    <property type="entry name" value="NAM-associated_C"/>
</dbReference>
<evidence type="ECO:0000256" key="1">
    <source>
        <dbReference type="SAM" id="MobiDB-lite"/>
    </source>
</evidence>
<comment type="caution">
    <text evidence="3">The sequence shown here is derived from an EMBL/GenBank/DDBJ whole genome shotgun (WGS) entry which is preliminary data.</text>
</comment>
<dbReference type="AlphaFoldDB" id="A0A6A4ZDR7"/>
<evidence type="ECO:0000313" key="3">
    <source>
        <dbReference type="EMBL" id="KAF0708653.1"/>
    </source>
</evidence>
<evidence type="ECO:0000259" key="2">
    <source>
        <dbReference type="Pfam" id="PF14303"/>
    </source>
</evidence>
<dbReference type="PANTHER" id="PTHR45023:SF4">
    <property type="entry name" value="GLYCINE-RICH PROTEIN-RELATED"/>
    <property type="match status" value="1"/>
</dbReference>
<dbReference type="EMBL" id="VJMI01018988">
    <property type="protein sequence ID" value="KAF0708653.1"/>
    <property type="molecule type" value="Genomic_DNA"/>
</dbReference>
<feature type="compositionally biased region" description="Acidic residues" evidence="1">
    <location>
        <begin position="266"/>
        <end position="277"/>
    </location>
</feature>
<dbReference type="Pfam" id="PF14303">
    <property type="entry name" value="NAM-associated"/>
    <property type="match status" value="1"/>
</dbReference>
<gene>
    <name evidence="3" type="ORF">AaE_013123</name>
</gene>
<protein>
    <recommendedName>
        <fullName evidence="2">No apical meristem-associated C-terminal domain-containing protein</fullName>
    </recommendedName>
</protein>
<organism evidence="3 4">
    <name type="scientific">Aphanomyces astaci</name>
    <name type="common">Crayfish plague agent</name>
    <dbReference type="NCBI Taxonomy" id="112090"/>
    <lineage>
        <taxon>Eukaryota</taxon>
        <taxon>Sar</taxon>
        <taxon>Stramenopiles</taxon>
        <taxon>Oomycota</taxon>
        <taxon>Saprolegniomycetes</taxon>
        <taxon>Saprolegniales</taxon>
        <taxon>Verrucalvaceae</taxon>
        <taxon>Aphanomyces</taxon>
    </lineage>
</organism>
<dbReference type="Proteomes" id="UP000469452">
    <property type="component" value="Unassembled WGS sequence"/>
</dbReference>
<proteinExistence type="predicted"/>
<dbReference type="VEuPathDB" id="FungiDB:H257_14670"/>
<name>A0A6A4ZDR7_APHAT</name>
<dbReference type="PANTHER" id="PTHR45023">
    <property type="match status" value="1"/>
</dbReference>
<feature type="domain" description="No apical meristem-associated C-terminal" evidence="2">
    <location>
        <begin position="108"/>
        <end position="223"/>
    </location>
</feature>
<accession>A0A6A4ZDR7</accession>
<sequence>MTSKGRNYLPAEQETLCRAWLQVSLDPIVGNDQKSSNFYDKVAEIFNKEHEYVRFLNSIHWRDTIQKQVSLFCGAYKKAVHNPPSGTNGIDHMRTALELYKLRSKKSAFRLHHCWLILKDAPKWSVAMEPQEAGSEPASVTLAPVSAMASVRPLGSKKAKAKLKGMSGNVIDFFCSYVDGIVSVQSEMVKAIVERNAIARDSGQLKLFTARIDASDAEASAFIAAKRRSAMLDIELEIETKRQKLVALRRAQNEPSPILHPSPTVDSDDETSAGDYI</sequence>